<name>A0ABW0M889_9BURK</name>
<gene>
    <name evidence="1" type="ORF">ACFPM8_04200</name>
</gene>
<protein>
    <submittedName>
        <fullName evidence="1">Uncharacterized protein</fullName>
    </submittedName>
</protein>
<accession>A0ABW0M889</accession>
<dbReference type="EMBL" id="JBHSMT010000008">
    <property type="protein sequence ID" value="MFC5473151.1"/>
    <property type="molecule type" value="Genomic_DNA"/>
</dbReference>
<evidence type="ECO:0000313" key="2">
    <source>
        <dbReference type="Proteomes" id="UP001596045"/>
    </source>
</evidence>
<evidence type="ECO:0000313" key="1">
    <source>
        <dbReference type="EMBL" id="MFC5473151.1"/>
    </source>
</evidence>
<reference evidence="2" key="1">
    <citation type="journal article" date="2019" name="Int. J. Syst. Evol. Microbiol.">
        <title>The Global Catalogue of Microorganisms (GCM) 10K type strain sequencing project: providing services to taxonomists for standard genome sequencing and annotation.</title>
        <authorList>
            <consortium name="The Broad Institute Genomics Platform"/>
            <consortium name="The Broad Institute Genome Sequencing Center for Infectious Disease"/>
            <person name="Wu L."/>
            <person name="Ma J."/>
        </authorList>
    </citation>
    <scope>NUCLEOTIDE SEQUENCE [LARGE SCALE GENOMIC DNA]</scope>
    <source>
        <strain evidence="2">JCM 17066</strain>
    </source>
</reference>
<dbReference type="Proteomes" id="UP001596045">
    <property type="component" value="Unassembled WGS sequence"/>
</dbReference>
<keyword evidence="2" id="KW-1185">Reference proteome</keyword>
<organism evidence="1 2">
    <name type="scientific">Paraherbaspirillum soli</name>
    <dbReference type="NCBI Taxonomy" id="631222"/>
    <lineage>
        <taxon>Bacteria</taxon>
        <taxon>Pseudomonadati</taxon>
        <taxon>Pseudomonadota</taxon>
        <taxon>Betaproteobacteria</taxon>
        <taxon>Burkholderiales</taxon>
        <taxon>Oxalobacteraceae</taxon>
        <taxon>Paraherbaspirillum</taxon>
    </lineage>
</organism>
<dbReference type="Gene3D" id="3.40.50.300">
    <property type="entry name" value="P-loop containing nucleotide triphosphate hydrolases"/>
    <property type="match status" value="1"/>
</dbReference>
<proteinExistence type="predicted"/>
<comment type="caution">
    <text evidence="1">The sequence shown here is derived from an EMBL/GenBank/DDBJ whole genome shotgun (WGS) entry which is preliminary data.</text>
</comment>
<dbReference type="SUPFAM" id="SSF52540">
    <property type="entry name" value="P-loop containing nucleoside triphosphate hydrolases"/>
    <property type="match status" value="1"/>
</dbReference>
<dbReference type="InterPro" id="IPR027417">
    <property type="entry name" value="P-loop_NTPase"/>
</dbReference>
<dbReference type="RefSeq" id="WP_378995274.1">
    <property type="nucleotide sequence ID" value="NZ_JBHSMT010000008.1"/>
</dbReference>
<sequence>MIITTVNEGNDAESAVLANNLAVLRGLAGRNVLLISADAQEPMDAALTAVDIKPRASARTICQQDFPAELERLLPSYNDVVIDTADGDSAASRSALTTARVALIPLQAGSINSNAHRKIIERIETGRLSNPNLRVLAVIIGAVNDFADDTADKIQALLDRIPAAKSVNTAIHGRLDVFETLEAGLSTGRQKPADARTIADMSALYRGIFSA</sequence>